<feature type="region of interest" description="Disordered" evidence="1">
    <location>
        <begin position="298"/>
        <end position="337"/>
    </location>
</feature>
<gene>
    <name evidence="2" type="ORF">PR048_022508</name>
</gene>
<dbReference type="Proteomes" id="UP001159363">
    <property type="component" value="Chromosome 7"/>
</dbReference>
<feature type="region of interest" description="Disordered" evidence="1">
    <location>
        <begin position="380"/>
        <end position="441"/>
    </location>
</feature>
<organism evidence="2 3">
    <name type="scientific">Dryococelus australis</name>
    <dbReference type="NCBI Taxonomy" id="614101"/>
    <lineage>
        <taxon>Eukaryota</taxon>
        <taxon>Metazoa</taxon>
        <taxon>Ecdysozoa</taxon>
        <taxon>Arthropoda</taxon>
        <taxon>Hexapoda</taxon>
        <taxon>Insecta</taxon>
        <taxon>Pterygota</taxon>
        <taxon>Neoptera</taxon>
        <taxon>Polyneoptera</taxon>
        <taxon>Phasmatodea</taxon>
        <taxon>Verophasmatodea</taxon>
        <taxon>Anareolatae</taxon>
        <taxon>Phasmatidae</taxon>
        <taxon>Eurycanthinae</taxon>
        <taxon>Dryococelus</taxon>
    </lineage>
</organism>
<feature type="compositionally biased region" description="Basic and acidic residues" evidence="1">
    <location>
        <begin position="382"/>
        <end position="411"/>
    </location>
</feature>
<dbReference type="EMBL" id="JARBHB010000008">
    <property type="protein sequence ID" value="KAJ8878045.1"/>
    <property type="molecule type" value="Genomic_DNA"/>
</dbReference>
<protein>
    <submittedName>
        <fullName evidence="2">Uncharacterized protein</fullName>
    </submittedName>
</protein>
<evidence type="ECO:0000256" key="1">
    <source>
        <dbReference type="SAM" id="MobiDB-lite"/>
    </source>
</evidence>
<evidence type="ECO:0000313" key="3">
    <source>
        <dbReference type="Proteomes" id="UP001159363"/>
    </source>
</evidence>
<feature type="compositionally biased region" description="Polar residues" evidence="1">
    <location>
        <begin position="415"/>
        <end position="424"/>
    </location>
</feature>
<proteinExistence type="predicted"/>
<reference evidence="2 3" key="1">
    <citation type="submission" date="2023-02" db="EMBL/GenBank/DDBJ databases">
        <title>LHISI_Scaffold_Assembly.</title>
        <authorList>
            <person name="Stuart O.P."/>
            <person name="Cleave R."/>
            <person name="Magrath M.J.L."/>
            <person name="Mikheyev A.S."/>
        </authorList>
    </citation>
    <scope>NUCLEOTIDE SEQUENCE [LARGE SCALE GENOMIC DNA]</scope>
    <source>
        <strain evidence="2">Daus_M_001</strain>
        <tissue evidence="2">Leg muscle</tissue>
    </source>
</reference>
<keyword evidence="3" id="KW-1185">Reference proteome</keyword>
<accession>A0ABQ9H188</accession>
<sequence>MALGKLACALLPRHISRCRLANRNRPHLARVPPFSIKLFPFSISRTQRSPPFVTVRRLIAGAQNHALRKSFREKQVALCIPNSLQFVSHALDEFKPITHLQENNRIPCYMVPGEPMSPVGAGVFREKISSVGDVRGALISLIAEVYILGCICALCCELGHRHYDVTSSMDFSKAQNTDVWAALNIEVSRANEGVARGVWSSARIPGLGKRKIPKKTYRPVASSGMIPTCGKSGSDLDKIDVKHVYNESDFAIGSQFIKHALEDSDPIADLQGNKEHQVHRGSDQSGPALTAAVTMPRRIQLPPSPPPTTPSQPFHQHRAPKPRPPSPQLDTPPSIDRYPLHIEANCRQKDCTPVERLARRGDEASGKYARVTLTGHTSRGLEISKCRRRGGGDEARTEQRRNAREIPEKTRRPAASSSTITTCDNPGTTPPPPGNTNPRLDCTPPNTAKPIQSPAGATSRIFTSGEWGFVRELPFPGRFMPVVFHSHLILHSPALNYLVVKSHQNVSTCETLNTLNNRRADVAKRSIAASYV</sequence>
<evidence type="ECO:0000313" key="2">
    <source>
        <dbReference type="EMBL" id="KAJ8878045.1"/>
    </source>
</evidence>
<name>A0ABQ9H188_9NEOP</name>
<comment type="caution">
    <text evidence="2">The sequence shown here is derived from an EMBL/GenBank/DDBJ whole genome shotgun (WGS) entry which is preliminary data.</text>
</comment>